<accession>A0AAQ3SX69</accession>
<reference evidence="3 4" key="1">
    <citation type="submission" date="2024-02" db="EMBL/GenBank/DDBJ databases">
        <title>High-quality chromosome-scale genome assembly of Pensacola bahiagrass (Paspalum notatum Flugge var. saurae).</title>
        <authorList>
            <person name="Vega J.M."/>
            <person name="Podio M."/>
            <person name="Orjuela J."/>
            <person name="Siena L.A."/>
            <person name="Pessino S.C."/>
            <person name="Combes M.C."/>
            <person name="Mariac C."/>
            <person name="Albertini E."/>
            <person name="Pupilli F."/>
            <person name="Ortiz J.P.A."/>
            <person name="Leblanc O."/>
        </authorList>
    </citation>
    <scope>NUCLEOTIDE SEQUENCE [LARGE SCALE GENOMIC DNA]</scope>
    <source>
        <strain evidence="3">R1</strain>
        <tissue evidence="3">Leaf</tissue>
    </source>
</reference>
<dbReference type="InterPro" id="IPR055414">
    <property type="entry name" value="LRR_R13L4/SHOC2-like"/>
</dbReference>
<organism evidence="3 4">
    <name type="scientific">Paspalum notatum var. saurae</name>
    <dbReference type="NCBI Taxonomy" id="547442"/>
    <lineage>
        <taxon>Eukaryota</taxon>
        <taxon>Viridiplantae</taxon>
        <taxon>Streptophyta</taxon>
        <taxon>Embryophyta</taxon>
        <taxon>Tracheophyta</taxon>
        <taxon>Spermatophyta</taxon>
        <taxon>Magnoliopsida</taxon>
        <taxon>Liliopsida</taxon>
        <taxon>Poales</taxon>
        <taxon>Poaceae</taxon>
        <taxon>PACMAD clade</taxon>
        <taxon>Panicoideae</taxon>
        <taxon>Andropogonodae</taxon>
        <taxon>Paspaleae</taxon>
        <taxon>Paspalinae</taxon>
        <taxon>Paspalum</taxon>
    </lineage>
</organism>
<sequence>MESLSAQSRKEEGLRGCLDALRSAPINLQCLKLLGNLGKLSDWVAGLQNLVKLKLQYTKLTDLDGTIQVLGKLPNLSILCLLTYSFRVEEPKHFSSRQGAFPSLTVLELGYNVGIALVEFEEGTLPKLEVLLSRSSLISFSGLSSLPCLKEV</sequence>
<dbReference type="Gene3D" id="3.80.10.10">
    <property type="entry name" value="Ribonuclease Inhibitor"/>
    <property type="match status" value="1"/>
</dbReference>
<dbReference type="SUPFAM" id="SSF52058">
    <property type="entry name" value="L domain-like"/>
    <property type="match status" value="1"/>
</dbReference>
<evidence type="ECO:0000313" key="4">
    <source>
        <dbReference type="Proteomes" id="UP001341281"/>
    </source>
</evidence>
<feature type="domain" description="Disease resistance R13L4/SHOC-2-like LRR" evidence="2">
    <location>
        <begin position="23"/>
        <end position="152"/>
    </location>
</feature>
<protein>
    <recommendedName>
        <fullName evidence="2">Disease resistance R13L4/SHOC-2-like LRR domain-containing protein</fullName>
    </recommendedName>
</protein>
<dbReference type="EMBL" id="CP144747">
    <property type="protein sequence ID" value="WVZ62360.1"/>
    <property type="molecule type" value="Genomic_DNA"/>
</dbReference>
<dbReference type="AlphaFoldDB" id="A0AAQ3SX69"/>
<keyword evidence="4" id="KW-1185">Reference proteome</keyword>
<evidence type="ECO:0000313" key="3">
    <source>
        <dbReference type="EMBL" id="WVZ62360.1"/>
    </source>
</evidence>
<keyword evidence="1" id="KW-0677">Repeat</keyword>
<dbReference type="Proteomes" id="UP001341281">
    <property type="component" value="Chromosome 03"/>
</dbReference>
<evidence type="ECO:0000256" key="1">
    <source>
        <dbReference type="ARBA" id="ARBA00022737"/>
    </source>
</evidence>
<dbReference type="InterPro" id="IPR032675">
    <property type="entry name" value="LRR_dom_sf"/>
</dbReference>
<gene>
    <name evidence="3" type="ORF">U9M48_012118</name>
</gene>
<dbReference type="Pfam" id="PF23598">
    <property type="entry name" value="LRR_14"/>
    <property type="match status" value="1"/>
</dbReference>
<evidence type="ECO:0000259" key="2">
    <source>
        <dbReference type="Pfam" id="PF23598"/>
    </source>
</evidence>
<name>A0AAQ3SX69_PASNO</name>
<proteinExistence type="predicted"/>